<dbReference type="SUPFAM" id="SSF51430">
    <property type="entry name" value="NAD(P)-linked oxidoreductase"/>
    <property type="match status" value="1"/>
</dbReference>
<dbReference type="PANTHER" id="PTHR43364:SF2">
    <property type="entry name" value="ARYL-ALCOHOL DEHYDROGENASE AAD10-RELATED"/>
    <property type="match status" value="1"/>
</dbReference>
<evidence type="ECO:0000259" key="3">
    <source>
        <dbReference type="Pfam" id="PF00248"/>
    </source>
</evidence>
<keyword evidence="5" id="KW-1185">Reference proteome</keyword>
<dbReference type="InterPro" id="IPR036812">
    <property type="entry name" value="NAD(P)_OxRdtase_dom_sf"/>
</dbReference>
<reference evidence="4 5" key="1">
    <citation type="submission" date="2017-06" db="EMBL/GenBank/DDBJ databases">
        <title>Comparative genomic analysis of Ambrosia Fusariam Clade fungi.</title>
        <authorList>
            <person name="Stajich J.E."/>
            <person name="Carrillo J."/>
            <person name="Kijimoto T."/>
            <person name="Eskalen A."/>
            <person name="O'Donnell K."/>
            <person name="Kasson M."/>
        </authorList>
    </citation>
    <scope>NUCLEOTIDE SEQUENCE [LARGE SCALE GENOMIC DNA]</scope>
    <source>
        <strain evidence="4">UCR3666</strain>
    </source>
</reference>
<comment type="caution">
    <text evidence="4">The sequence shown here is derived from an EMBL/GenBank/DDBJ whole genome shotgun (WGS) entry which is preliminary data.</text>
</comment>
<dbReference type="STRING" id="2010991.A0A3M2SRH7"/>
<dbReference type="GO" id="GO:0016491">
    <property type="term" value="F:oxidoreductase activity"/>
    <property type="evidence" value="ECO:0007669"/>
    <property type="project" value="UniProtKB-KW"/>
</dbReference>
<keyword evidence="1" id="KW-0560">Oxidoreductase</keyword>
<feature type="domain" description="NADP-dependent oxidoreductase" evidence="3">
    <location>
        <begin position="31"/>
        <end position="340"/>
    </location>
</feature>
<evidence type="ECO:0000256" key="2">
    <source>
        <dbReference type="ARBA" id="ARBA00038157"/>
    </source>
</evidence>
<dbReference type="InterPro" id="IPR050523">
    <property type="entry name" value="AKR_Detox_Biosynth"/>
</dbReference>
<organism evidence="4 5">
    <name type="scientific">Fusarium kuroshium</name>
    <dbReference type="NCBI Taxonomy" id="2010991"/>
    <lineage>
        <taxon>Eukaryota</taxon>
        <taxon>Fungi</taxon>
        <taxon>Dikarya</taxon>
        <taxon>Ascomycota</taxon>
        <taxon>Pezizomycotina</taxon>
        <taxon>Sordariomycetes</taxon>
        <taxon>Hypocreomycetidae</taxon>
        <taxon>Hypocreales</taxon>
        <taxon>Nectriaceae</taxon>
        <taxon>Fusarium</taxon>
        <taxon>Fusarium solani species complex</taxon>
    </lineage>
</organism>
<dbReference type="OrthoDB" id="48988at2759"/>
<comment type="similarity">
    <text evidence="2">Belongs to the aldo/keto reductase family. Aldo/keto reductase 2 subfamily.</text>
</comment>
<sequence>MSDFLKGCPEPPTELGRYRILSTTAGVRVSPLCLGTGTFGTAWTDISTSVDEEQSFKILDAFVEAGGNFIDCANVYQDGQSETILGKWMASRDNRDMMVLATKYTGDYRLFDLGPGRTVNYSGNHKKSMFLSLQASLEKLQTTYVDLLFVHMWDFSTSIEEVMDSLHILVQQSKVLYLGVSDTPAWVVAAANIYARAHGKTPFSVYQGRWNIMRRDFERDIIPMAQHFGMALCAWDALGGGRLQTKKQLEARKQAGEGFRAIFGPEQTEDEFKMSEALEKVATEHGTESIQQVALAYISQKTRNVIPLIGVRKVEQLQDNIKSLSIHLTDEQIKFLESVKEFDPGFPANMIGEDPKETGVSGPMIASFAHIAWQKASRPIGRG</sequence>
<dbReference type="Pfam" id="PF00248">
    <property type="entry name" value="Aldo_ket_red"/>
    <property type="match status" value="1"/>
</dbReference>
<dbReference type="EMBL" id="NKUJ01000002">
    <property type="protein sequence ID" value="RMJ20170.1"/>
    <property type="molecule type" value="Genomic_DNA"/>
</dbReference>
<protein>
    <submittedName>
        <fullName evidence="4">Putative aryl-alcohol dehydrogenase AAD14</fullName>
    </submittedName>
</protein>
<dbReference type="Gene3D" id="3.20.20.100">
    <property type="entry name" value="NADP-dependent oxidoreductase domain"/>
    <property type="match status" value="1"/>
</dbReference>
<accession>A0A3M2SRH7</accession>
<gene>
    <name evidence="4" type="ORF">CDV36_000289</name>
</gene>
<dbReference type="AlphaFoldDB" id="A0A3M2SRH7"/>
<evidence type="ECO:0000313" key="4">
    <source>
        <dbReference type="EMBL" id="RMJ20170.1"/>
    </source>
</evidence>
<proteinExistence type="inferred from homology"/>
<dbReference type="Proteomes" id="UP000277212">
    <property type="component" value="Unassembled WGS sequence"/>
</dbReference>
<evidence type="ECO:0000313" key="5">
    <source>
        <dbReference type="Proteomes" id="UP000277212"/>
    </source>
</evidence>
<dbReference type="PANTHER" id="PTHR43364">
    <property type="entry name" value="NADH-SPECIFIC METHYLGLYOXAL REDUCTASE-RELATED"/>
    <property type="match status" value="1"/>
</dbReference>
<dbReference type="InterPro" id="IPR023210">
    <property type="entry name" value="NADP_OxRdtase_dom"/>
</dbReference>
<name>A0A3M2SRH7_9HYPO</name>
<evidence type="ECO:0000256" key="1">
    <source>
        <dbReference type="ARBA" id="ARBA00023002"/>
    </source>
</evidence>